<dbReference type="STRING" id="1802583.A2311_03770"/>
<evidence type="ECO:0000256" key="1">
    <source>
        <dbReference type="SAM" id="Phobius"/>
    </source>
</evidence>
<organism evidence="2 3">
    <name type="scientific">candidate division WOR-1 bacterium RIFOXYB2_FULL_48_7</name>
    <dbReference type="NCBI Taxonomy" id="1802583"/>
    <lineage>
        <taxon>Bacteria</taxon>
        <taxon>Bacillati</taxon>
        <taxon>Saganbacteria</taxon>
    </lineage>
</organism>
<evidence type="ECO:0000313" key="2">
    <source>
        <dbReference type="EMBL" id="OGC31337.1"/>
    </source>
</evidence>
<dbReference type="Proteomes" id="UP000178951">
    <property type="component" value="Unassembled WGS sequence"/>
</dbReference>
<keyword evidence="1" id="KW-1133">Transmembrane helix</keyword>
<reference evidence="2 3" key="1">
    <citation type="journal article" date="2016" name="Nat. Commun.">
        <title>Thousands of microbial genomes shed light on interconnected biogeochemical processes in an aquifer system.</title>
        <authorList>
            <person name="Anantharaman K."/>
            <person name="Brown C.T."/>
            <person name="Hug L.A."/>
            <person name="Sharon I."/>
            <person name="Castelle C.J."/>
            <person name="Probst A.J."/>
            <person name="Thomas B.C."/>
            <person name="Singh A."/>
            <person name="Wilkins M.J."/>
            <person name="Karaoz U."/>
            <person name="Brodie E.L."/>
            <person name="Williams K.H."/>
            <person name="Hubbard S.S."/>
            <person name="Banfield J.F."/>
        </authorList>
    </citation>
    <scope>NUCLEOTIDE SEQUENCE [LARGE SCALE GENOMIC DNA]</scope>
</reference>
<proteinExistence type="predicted"/>
<name>A0A1F4TFH0_UNCSA</name>
<dbReference type="AlphaFoldDB" id="A0A1F4TFH0"/>
<gene>
    <name evidence="2" type="ORF">A2311_03770</name>
</gene>
<protein>
    <submittedName>
        <fullName evidence="2">Uncharacterized protein</fullName>
    </submittedName>
</protein>
<keyword evidence="1" id="KW-0812">Transmembrane</keyword>
<sequence>MNRFDIKGKGPSLRGPLFFPYLSCPIVGQCLAQSQQHFSEILLAARTVEPNMINMATAIITLLFILTPLFFGS</sequence>
<comment type="caution">
    <text evidence="2">The sequence shown here is derived from an EMBL/GenBank/DDBJ whole genome shotgun (WGS) entry which is preliminary data.</text>
</comment>
<accession>A0A1F4TFH0</accession>
<keyword evidence="1" id="KW-0472">Membrane</keyword>
<feature type="transmembrane region" description="Helical" evidence="1">
    <location>
        <begin position="52"/>
        <end position="71"/>
    </location>
</feature>
<dbReference type="EMBL" id="MEUF01000083">
    <property type="protein sequence ID" value="OGC31337.1"/>
    <property type="molecule type" value="Genomic_DNA"/>
</dbReference>
<evidence type="ECO:0000313" key="3">
    <source>
        <dbReference type="Proteomes" id="UP000178951"/>
    </source>
</evidence>